<protein>
    <submittedName>
        <fullName evidence="3">Ubiquitin carboxyl-terminal hydrolase</fullName>
    </submittedName>
</protein>
<dbReference type="GO" id="GO:0005634">
    <property type="term" value="C:nucleus"/>
    <property type="evidence" value="ECO:0007669"/>
    <property type="project" value="TreeGrafter"/>
</dbReference>
<dbReference type="InterPro" id="IPR028889">
    <property type="entry name" value="USP"/>
</dbReference>
<organism evidence="3 4">
    <name type="scientific">Arthroderma otae (strain ATCC MYA-4605 / CBS 113480)</name>
    <name type="common">Microsporum canis</name>
    <dbReference type="NCBI Taxonomy" id="554155"/>
    <lineage>
        <taxon>Eukaryota</taxon>
        <taxon>Fungi</taxon>
        <taxon>Dikarya</taxon>
        <taxon>Ascomycota</taxon>
        <taxon>Pezizomycotina</taxon>
        <taxon>Eurotiomycetes</taxon>
        <taxon>Eurotiomycetidae</taxon>
        <taxon>Onygenales</taxon>
        <taxon>Arthrodermataceae</taxon>
        <taxon>Microsporum</taxon>
    </lineage>
</organism>
<reference evidence="4" key="1">
    <citation type="journal article" date="2012" name="MBio">
        <title>Comparative genome analysis of Trichophyton rubrum and related dermatophytes reveals candidate genes involved in infection.</title>
        <authorList>
            <person name="Martinez D.A."/>
            <person name="Oliver B.G."/>
            <person name="Graeser Y."/>
            <person name="Goldberg J.M."/>
            <person name="Li W."/>
            <person name="Martinez-Rossi N.M."/>
            <person name="Monod M."/>
            <person name="Shelest E."/>
            <person name="Barton R.C."/>
            <person name="Birch E."/>
            <person name="Brakhage A.A."/>
            <person name="Chen Z."/>
            <person name="Gurr S.J."/>
            <person name="Heiman D."/>
            <person name="Heitman J."/>
            <person name="Kosti I."/>
            <person name="Rossi A."/>
            <person name="Saif S."/>
            <person name="Samalova M."/>
            <person name="Saunders C.W."/>
            <person name="Shea T."/>
            <person name="Summerbell R.C."/>
            <person name="Xu J."/>
            <person name="Young S."/>
            <person name="Zeng Q."/>
            <person name="Birren B.W."/>
            <person name="Cuomo C.A."/>
            <person name="White T.C."/>
        </authorList>
    </citation>
    <scope>NUCLEOTIDE SEQUENCE [LARGE SCALE GENOMIC DNA]</scope>
    <source>
        <strain evidence="4">ATCC MYA-4605 / CBS 113480</strain>
    </source>
</reference>
<dbReference type="eggNOG" id="KOG1865">
    <property type="taxonomic scope" value="Eukaryota"/>
</dbReference>
<evidence type="ECO:0000259" key="2">
    <source>
        <dbReference type="PROSITE" id="PS50235"/>
    </source>
</evidence>
<dbReference type="RefSeq" id="XP_002845436.1">
    <property type="nucleotide sequence ID" value="XM_002845390.1"/>
</dbReference>
<dbReference type="OrthoDB" id="289038at2759"/>
<feature type="compositionally biased region" description="Basic and acidic residues" evidence="1">
    <location>
        <begin position="507"/>
        <end position="517"/>
    </location>
</feature>
<dbReference type="Gene3D" id="3.90.70.10">
    <property type="entry name" value="Cysteine proteinases"/>
    <property type="match status" value="1"/>
</dbReference>
<keyword evidence="4" id="KW-1185">Reference proteome</keyword>
<dbReference type="PROSITE" id="PS50235">
    <property type="entry name" value="USP_3"/>
    <property type="match status" value="1"/>
</dbReference>
<accession>C5FRI3</accession>
<feature type="domain" description="USP" evidence="2">
    <location>
        <begin position="40"/>
        <end position="343"/>
    </location>
</feature>
<dbReference type="EMBL" id="DS995705">
    <property type="protein sequence ID" value="EEQ32486.1"/>
    <property type="molecule type" value="Genomic_DNA"/>
</dbReference>
<dbReference type="GO" id="GO:0004843">
    <property type="term" value="F:cysteine-type deubiquitinase activity"/>
    <property type="evidence" value="ECO:0007669"/>
    <property type="project" value="InterPro"/>
</dbReference>
<dbReference type="InterPro" id="IPR050164">
    <property type="entry name" value="Peptidase_C19"/>
</dbReference>
<keyword evidence="3" id="KW-0378">Hydrolase</keyword>
<dbReference type="GeneID" id="9228562"/>
<dbReference type="VEuPathDB" id="FungiDB:MCYG_05305"/>
<feature type="region of interest" description="Disordered" evidence="1">
    <location>
        <begin position="489"/>
        <end position="517"/>
    </location>
</feature>
<sequence length="517" mass="57602">MKSTQPNSDDSPNRDERRGRLEVFYSNWANYFTARPLTSRGFRNKKDVLCYRNCVLTALLHQPLFVNWLLLHIQEKGDSSQNEECLACLLGHLVDEYWSSGSSESLEEFLLGFWDACSQFWDTRSEDQQDCVEFLTKLISQISNVYTGDIQHIFQSVFKYRSTCQNCQNTKYSERDHSWVLGASPLKKQRGSIEDCIQEYMKPEEISGYHCGNCNTKSTLHRHMFIRDAPEVLMVQVTRFKISESGKSSKVKTKVGFAEDLDLTQQLVPRAGRSGETLRYQLTSVIVHLGTTIREGHYISYVKGPRGSWTCLDDESSNVVNINHVLNCHDSTTVPYVLVYNRRPLFTGPLGESNILPDAAGPYSIAEGVGPSPPAEVEEMASSMHETSAHITIQNPQAQQCEEAALGTPGVSDGLSYLFEDPDSPSDGSSSPSLGARWEGQPAEIAVQVTMGDMVLTGVLKGILQKGPTHLDFGSHRGAVGTRSTGIVKSSHLAQRANQVKKRRLQSKHDVGSKITQ</sequence>
<gene>
    <name evidence="3" type="ORF">MCYG_05305</name>
</gene>
<dbReference type="SUPFAM" id="SSF54001">
    <property type="entry name" value="Cysteine proteinases"/>
    <property type="match status" value="1"/>
</dbReference>
<dbReference type="HOGENOM" id="CLU_559210_0_0_1"/>
<dbReference type="GO" id="GO:0016579">
    <property type="term" value="P:protein deubiquitination"/>
    <property type="evidence" value="ECO:0007669"/>
    <property type="project" value="InterPro"/>
</dbReference>
<proteinExistence type="predicted"/>
<feature type="region of interest" description="Disordered" evidence="1">
    <location>
        <begin position="412"/>
        <end position="437"/>
    </location>
</feature>
<dbReference type="InterPro" id="IPR001394">
    <property type="entry name" value="Peptidase_C19_UCH"/>
</dbReference>
<evidence type="ECO:0000313" key="3">
    <source>
        <dbReference type="EMBL" id="EEQ32486.1"/>
    </source>
</evidence>
<dbReference type="Proteomes" id="UP000002035">
    <property type="component" value="Unassembled WGS sequence"/>
</dbReference>
<evidence type="ECO:0000313" key="4">
    <source>
        <dbReference type="Proteomes" id="UP000002035"/>
    </source>
</evidence>
<dbReference type="PANTHER" id="PTHR24006">
    <property type="entry name" value="UBIQUITIN CARBOXYL-TERMINAL HYDROLASE"/>
    <property type="match status" value="1"/>
</dbReference>
<name>C5FRI3_ARTOC</name>
<dbReference type="STRING" id="554155.C5FRI3"/>
<dbReference type="InterPro" id="IPR018200">
    <property type="entry name" value="USP_CS"/>
</dbReference>
<evidence type="ECO:0000256" key="1">
    <source>
        <dbReference type="SAM" id="MobiDB-lite"/>
    </source>
</evidence>
<dbReference type="GO" id="GO:0005829">
    <property type="term" value="C:cytosol"/>
    <property type="evidence" value="ECO:0007669"/>
    <property type="project" value="TreeGrafter"/>
</dbReference>
<dbReference type="OMA" id="GDIQHIF"/>
<dbReference type="Pfam" id="PF00443">
    <property type="entry name" value="UCH"/>
    <property type="match status" value="1"/>
</dbReference>
<feature type="compositionally biased region" description="Polar residues" evidence="1">
    <location>
        <begin position="489"/>
        <end position="498"/>
    </location>
</feature>
<dbReference type="InterPro" id="IPR038765">
    <property type="entry name" value="Papain-like_cys_pep_sf"/>
</dbReference>
<dbReference type="CDD" id="cd02257">
    <property type="entry name" value="Peptidase_C19"/>
    <property type="match status" value="1"/>
</dbReference>
<dbReference type="AlphaFoldDB" id="C5FRI3"/>
<dbReference type="PROSITE" id="PS00973">
    <property type="entry name" value="USP_2"/>
    <property type="match status" value="1"/>
</dbReference>